<evidence type="ECO:0000313" key="2">
    <source>
        <dbReference type="Proteomes" id="UP000604046"/>
    </source>
</evidence>
<gene>
    <name evidence="1" type="ORF">SNAT2548_LOCUS15631</name>
</gene>
<comment type="caution">
    <text evidence="1">The sequence shown here is derived from an EMBL/GenBank/DDBJ whole genome shotgun (WGS) entry which is preliminary data.</text>
</comment>
<accession>A0A812NKQ3</accession>
<keyword evidence="2" id="KW-1185">Reference proteome</keyword>
<protein>
    <submittedName>
        <fullName evidence="1">Uncharacterized protein</fullName>
    </submittedName>
</protein>
<dbReference type="EMBL" id="CAJNDS010002024">
    <property type="protein sequence ID" value="CAE7296878.1"/>
    <property type="molecule type" value="Genomic_DNA"/>
</dbReference>
<organism evidence="1 2">
    <name type="scientific">Symbiodinium natans</name>
    <dbReference type="NCBI Taxonomy" id="878477"/>
    <lineage>
        <taxon>Eukaryota</taxon>
        <taxon>Sar</taxon>
        <taxon>Alveolata</taxon>
        <taxon>Dinophyceae</taxon>
        <taxon>Suessiales</taxon>
        <taxon>Symbiodiniaceae</taxon>
        <taxon>Symbiodinium</taxon>
    </lineage>
</organism>
<dbReference type="AlphaFoldDB" id="A0A812NKQ3"/>
<dbReference type="Proteomes" id="UP000604046">
    <property type="component" value="Unassembled WGS sequence"/>
</dbReference>
<name>A0A812NKQ3_9DINO</name>
<proteinExistence type="predicted"/>
<evidence type="ECO:0000313" key="1">
    <source>
        <dbReference type="EMBL" id="CAE7296878.1"/>
    </source>
</evidence>
<dbReference type="OrthoDB" id="447087at2759"/>
<sequence>MPSALPSLPVGMPAAVPLPGNGLSPAAPVPAGGTPKPQDLLLLIRQGVANQDKAAVKTALQMATQLGTPIEAPILDMIRQWLGEDAFSSVMAKSPPTPTVIPAKAGPSATAPETVVKAKAPVTVPAQPPLVLIREGVAKQDKGMVRAALRMAVEQGTQIDKPVLDMQKFWRESGFGMSVLGESARGLDALNGGFGSGFLKRTRGA</sequence>
<reference evidence="1" key="1">
    <citation type="submission" date="2021-02" db="EMBL/GenBank/DDBJ databases">
        <authorList>
            <person name="Dougan E. K."/>
            <person name="Rhodes N."/>
            <person name="Thang M."/>
            <person name="Chan C."/>
        </authorList>
    </citation>
    <scope>NUCLEOTIDE SEQUENCE</scope>
</reference>